<dbReference type="EMBL" id="CP043661">
    <property type="protein sequence ID" value="QNE21536.1"/>
    <property type="molecule type" value="Genomic_DNA"/>
</dbReference>
<evidence type="ECO:0000313" key="7">
    <source>
        <dbReference type="Proteomes" id="UP000515563"/>
    </source>
</evidence>
<evidence type="ECO:0000256" key="4">
    <source>
        <dbReference type="PROSITE-ProRule" id="PRU00335"/>
    </source>
</evidence>
<feature type="domain" description="HTH tetR-type" evidence="5">
    <location>
        <begin position="16"/>
        <end position="76"/>
    </location>
</feature>
<protein>
    <submittedName>
        <fullName evidence="6">TetR/AcrR family transcriptional regulator</fullName>
    </submittedName>
</protein>
<feature type="DNA-binding region" description="H-T-H motif" evidence="4">
    <location>
        <begin position="39"/>
        <end position="58"/>
    </location>
</feature>
<dbReference type="Gene3D" id="1.10.10.60">
    <property type="entry name" value="Homeodomain-like"/>
    <property type="match status" value="1"/>
</dbReference>
<dbReference type="GO" id="GO:0000976">
    <property type="term" value="F:transcription cis-regulatory region binding"/>
    <property type="evidence" value="ECO:0007669"/>
    <property type="project" value="TreeGrafter"/>
</dbReference>
<dbReference type="InterPro" id="IPR050109">
    <property type="entry name" value="HTH-type_TetR-like_transc_reg"/>
</dbReference>
<keyword evidence="7" id="KW-1185">Reference proteome</keyword>
<accession>A0A7G6X5M1</accession>
<dbReference type="RefSeq" id="WP_185443942.1">
    <property type="nucleotide sequence ID" value="NZ_CP043661.1"/>
</dbReference>
<dbReference type="PROSITE" id="PS50977">
    <property type="entry name" value="HTH_TETR_2"/>
    <property type="match status" value="1"/>
</dbReference>
<dbReference type="SUPFAM" id="SSF48498">
    <property type="entry name" value="Tetracyclin repressor-like, C-terminal domain"/>
    <property type="match status" value="1"/>
</dbReference>
<proteinExistence type="predicted"/>
<dbReference type="PANTHER" id="PTHR30055:SF234">
    <property type="entry name" value="HTH-TYPE TRANSCRIPTIONAL REGULATOR BETI"/>
    <property type="match status" value="1"/>
</dbReference>
<dbReference type="InterPro" id="IPR009057">
    <property type="entry name" value="Homeodomain-like_sf"/>
</dbReference>
<evidence type="ECO:0000313" key="6">
    <source>
        <dbReference type="EMBL" id="QNE21536.1"/>
    </source>
</evidence>
<keyword evidence="2 4" id="KW-0238">DNA-binding</keyword>
<dbReference type="InterPro" id="IPR036271">
    <property type="entry name" value="Tet_transcr_reg_TetR-rel_C_sf"/>
</dbReference>
<reference evidence="7" key="1">
    <citation type="submission" date="2019-09" db="EMBL/GenBank/DDBJ databases">
        <title>Antimicrobial potential of Antarctic Bacteria.</title>
        <authorList>
            <person name="Benaud N."/>
            <person name="Edwards R.J."/>
            <person name="Ferrari B.C."/>
        </authorList>
    </citation>
    <scope>NUCLEOTIDE SEQUENCE [LARGE SCALE GENOMIC DNA]</scope>
    <source>
        <strain evidence="7">SPB151</strain>
    </source>
</reference>
<dbReference type="Gene3D" id="1.10.357.10">
    <property type="entry name" value="Tetracycline Repressor, domain 2"/>
    <property type="match status" value="1"/>
</dbReference>
<evidence type="ECO:0000256" key="3">
    <source>
        <dbReference type="ARBA" id="ARBA00023163"/>
    </source>
</evidence>
<dbReference type="AlphaFoldDB" id="A0A7G6X5M1"/>
<sequence length="204" mass="22489">MTTRQYEQRLRADTAEVTRRRILDAVYRRLREAPTEAVSIERVAAMAGVSRSTIYLVFGSRAGLFDALGDDLRRRGGFDRTVGSTDRPDARESLRESIRASVPVFASHREVLRVLYSMAQLDPEAVGGAIQRMGEARAAGIAHHTDRLAEQNALRTGVTAAEAANLLWAVTGFEFFDQLYTGRALPSDQVADLMIAAAERLVLP</sequence>
<reference evidence="6 7" key="2">
    <citation type="journal article" date="2020" name="Microbiol. Resour. Announc.">
        <title>Antarctic desert soil bacteria exhibit high novel natural product potential, evaluated through long-read genome sequencing and comparative genomics.</title>
        <authorList>
            <person name="Benaud N."/>
            <person name="Edwards R.J."/>
            <person name="Amos T.G."/>
            <person name="D'Agostino P.M."/>
            <person name="Gutierrez-Chavez C."/>
            <person name="Montgomery K."/>
            <person name="Nicetic I."/>
            <person name="Ferrari B.C."/>
        </authorList>
    </citation>
    <scope>NUCLEOTIDE SEQUENCE [LARGE SCALE GENOMIC DNA]</scope>
    <source>
        <strain evidence="6 7">SPB151</strain>
    </source>
</reference>
<evidence type="ECO:0000256" key="2">
    <source>
        <dbReference type="ARBA" id="ARBA00023125"/>
    </source>
</evidence>
<keyword evidence="3" id="KW-0804">Transcription</keyword>
<evidence type="ECO:0000256" key="1">
    <source>
        <dbReference type="ARBA" id="ARBA00023015"/>
    </source>
</evidence>
<dbReference type="PANTHER" id="PTHR30055">
    <property type="entry name" value="HTH-TYPE TRANSCRIPTIONAL REGULATOR RUTR"/>
    <property type="match status" value="1"/>
</dbReference>
<dbReference type="GO" id="GO:0003700">
    <property type="term" value="F:DNA-binding transcription factor activity"/>
    <property type="evidence" value="ECO:0007669"/>
    <property type="project" value="TreeGrafter"/>
</dbReference>
<keyword evidence="1" id="KW-0805">Transcription regulation</keyword>
<dbReference type="KEGG" id="kqi:F1D05_30955"/>
<dbReference type="Proteomes" id="UP000515563">
    <property type="component" value="Chromosome"/>
</dbReference>
<dbReference type="Pfam" id="PF00440">
    <property type="entry name" value="TetR_N"/>
    <property type="match status" value="1"/>
</dbReference>
<dbReference type="SUPFAM" id="SSF46689">
    <property type="entry name" value="Homeodomain-like"/>
    <property type="match status" value="1"/>
</dbReference>
<gene>
    <name evidence="6" type="ORF">F1D05_30955</name>
</gene>
<evidence type="ECO:0000259" key="5">
    <source>
        <dbReference type="PROSITE" id="PS50977"/>
    </source>
</evidence>
<dbReference type="InterPro" id="IPR001647">
    <property type="entry name" value="HTH_TetR"/>
</dbReference>
<organism evidence="6 7">
    <name type="scientific">Kribbella qitaiheensis</name>
    <dbReference type="NCBI Taxonomy" id="1544730"/>
    <lineage>
        <taxon>Bacteria</taxon>
        <taxon>Bacillati</taxon>
        <taxon>Actinomycetota</taxon>
        <taxon>Actinomycetes</taxon>
        <taxon>Propionibacteriales</taxon>
        <taxon>Kribbellaceae</taxon>
        <taxon>Kribbella</taxon>
    </lineage>
</organism>
<name>A0A7G6X5M1_9ACTN</name>